<name>A0A6N1AFM8_9PROT</name>
<dbReference type="RefSeq" id="WP_149199156.1">
    <property type="nucleotide sequence ID" value="NZ_BSOV01000042.1"/>
</dbReference>
<dbReference type="GO" id="GO:0008410">
    <property type="term" value="F:CoA-transferase activity"/>
    <property type="evidence" value="ECO:0007669"/>
    <property type="project" value="TreeGrafter"/>
</dbReference>
<dbReference type="OrthoDB" id="9781472at2"/>
<dbReference type="Gene3D" id="3.40.50.10540">
    <property type="entry name" value="Crotonobetainyl-coa:carnitine coa-transferase, domain 1"/>
    <property type="match status" value="1"/>
</dbReference>
<geneLocation type="plasmid" evidence="2 3">
    <name>unnamed2</name>
</geneLocation>
<sequence>MAGPLSHIRVLELSRVLAGPWSAQTLADLGADVIKVERPGAGDDTRAWGPPWAGDQSAYFLSTNRGKRSITIDFERPEGQELVRKLAAQADVVIENFKVGGLVKYGLDYDSLKAVNPRLVYCSITGFGQTGPYRNRAGYDFMIQGMGGLMSITGQPDGEPGGGPVKVGVAVTDIFTGLYATIGIMGALAHRDRTGEGQQVDLALLDVQVAVLANQAMNCLVGGKAPQRLGNAHPNIVPYQAFATRDGYIILAVGNDGQFAKFCTVAGRPELAKDERYATNPARVANRKELVALLEELIRTRDSHDWLSALEQVGVPCGPINDLTAVFEDPQVRARNIHQDLPHPTQGSVPTVASPIRYSGTPLVHDTAPPTLGQHTDTVLAESLGLSGADIAALRDKGVI</sequence>
<keyword evidence="1 2" id="KW-0808">Transferase</keyword>
<dbReference type="PANTHER" id="PTHR48207:SF3">
    <property type="entry name" value="SUCCINATE--HYDROXYMETHYLGLUTARATE COA-TRANSFERASE"/>
    <property type="match status" value="1"/>
</dbReference>
<keyword evidence="3" id="KW-1185">Reference proteome</keyword>
<dbReference type="Proteomes" id="UP000509702">
    <property type="component" value="Plasmid unnamed2"/>
</dbReference>
<dbReference type="Pfam" id="PF02515">
    <property type="entry name" value="CoA_transf_3"/>
    <property type="match status" value="1"/>
</dbReference>
<evidence type="ECO:0000313" key="3">
    <source>
        <dbReference type="Proteomes" id="UP000509702"/>
    </source>
</evidence>
<dbReference type="EMBL" id="CP054616">
    <property type="protein sequence ID" value="QKS49197.1"/>
    <property type="molecule type" value="Genomic_DNA"/>
</dbReference>
<protein>
    <submittedName>
        <fullName evidence="2">CoA transferase</fullName>
    </submittedName>
</protein>
<dbReference type="KEGG" id="aoz:HUE56_01350"/>
<organism evidence="2 3">
    <name type="scientific">Azospirillum oryzae</name>
    <dbReference type="NCBI Taxonomy" id="286727"/>
    <lineage>
        <taxon>Bacteria</taxon>
        <taxon>Pseudomonadati</taxon>
        <taxon>Pseudomonadota</taxon>
        <taxon>Alphaproteobacteria</taxon>
        <taxon>Rhodospirillales</taxon>
        <taxon>Azospirillaceae</taxon>
        <taxon>Azospirillum</taxon>
    </lineage>
</organism>
<gene>
    <name evidence="2" type="ORF">HUE56_01350</name>
</gene>
<accession>A0A6N1AFM8</accession>
<dbReference type="InterPro" id="IPR044855">
    <property type="entry name" value="CoA-Trfase_III_dom3_sf"/>
</dbReference>
<dbReference type="SUPFAM" id="SSF89796">
    <property type="entry name" value="CoA-transferase family III (CaiB/BaiF)"/>
    <property type="match status" value="1"/>
</dbReference>
<dbReference type="InterPro" id="IPR050483">
    <property type="entry name" value="CoA-transferase_III_domain"/>
</dbReference>
<dbReference type="InterPro" id="IPR023606">
    <property type="entry name" value="CoA-Trfase_III_dom_1_sf"/>
</dbReference>
<reference evidence="2 3" key="1">
    <citation type="submission" date="2020-06" db="EMBL/GenBank/DDBJ databases">
        <title>Complete genome of Azosprillum oryzae KACC14407.</title>
        <authorList>
            <person name="Kim M."/>
            <person name="Park Y.-J."/>
            <person name="Shin J.-H."/>
        </authorList>
    </citation>
    <scope>NUCLEOTIDE SEQUENCE [LARGE SCALE GENOMIC DNA]</scope>
    <source>
        <strain evidence="2 3">KACC 14407</strain>
        <plasmid evidence="2 3">unnamed2</plasmid>
    </source>
</reference>
<proteinExistence type="predicted"/>
<dbReference type="PANTHER" id="PTHR48207">
    <property type="entry name" value="SUCCINATE--HYDROXYMETHYLGLUTARATE COA-TRANSFERASE"/>
    <property type="match status" value="1"/>
</dbReference>
<dbReference type="Gene3D" id="3.30.1540.10">
    <property type="entry name" value="formyl-coa transferase, domain 3"/>
    <property type="match status" value="1"/>
</dbReference>
<dbReference type="AlphaFoldDB" id="A0A6N1AFM8"/>
<evidence type="ECO:0000256" key="1">
    <source>
        <dbReference type="ARBA" id="ARBA00022679"/>
    </source>
</evidence>
<dbReference type="InterPro" id="IPR003673">
    <property type="entry name" value="CoA-Trfase_fam_III"/>
</dbReference>
<keyword evidence="2" id="KW-0614">Plasmid</keyword>
<evidence type="ECO:0000313" key="2">
    <source>
        <dbReference type="EMBL" id="QKS49197.1"/>
    </source>
</evidence>